<keyword evidence="3" id="KW-1185">Reference proteome</keyword>
<evidence type="ECO:0000256" key="1">
    <source>
        <dbReference type="SAM" id="Phobius"/>
    </source>
</evidence>
<dbReference type="STRING" id="1294262.GCA_001316085_01808"/>
<organism evidence="2 3">
    <name type="scientific">Sulfuracidifex tepidarius</name>
    <dbReference type="NCBI Taxonomy" id="1294262"/>
    <lineage>
        <taxon>Archaea</taxon>
        <taxon>Thermoproteota</taxon>
        <taxon>Thermoprotei</taxon>
        <taxon>Sulfolobales</taxon>
        <taxon>Sulfolobaceae</taxon>
        <taxon>Sulfuracidifex</taxon>
    </lineage>
</organism>
<proteinExistence type="predicted"/>
<keyword evidence="1" id="KW-0472">Membrane</keyword>
<evidence type="ECO:0000313" key="2">
    <source>
        <dbReference type="EMBL" id="BBG23320.1"/>
    </source>
</evidence>
<sequence>MRNVLIASSIFTFLGLTLRLFFLHNFVLFLIMQTLAAVGYPLAIAPVG</sequence>
<evidence type="ECO:0000313" key="3">
    <source>
        <dbReference type="Proteomes" id="UP000322983"/>
    </source>
</evidence>
<dbReference type="KEGG" id="step:IC006_0604"/>
<dbReference type="EMBL" id="AP018929">
    <property type="protein sequence ID" value="BBG23320.1"/>
    <property type="molecule type" value="Genomic_DNA"/>
</dbReference>
<keyword evidence="1" id="KW-0812">Transmembrane</keyword>
<protein>
    <recommendedName>
        <fullName evidence="4">MFS transporter</fullName>
    </recommendedName>
</protein>
<reference evidence="2 3" key="1">
    <citation type="journal article" date="2020" name="Int. J. Syst. Evol. Microbiol.">
        <title>Sulfuracidifex tepidarius gen. nov., sp. nov. and transfer of Sulfolobus metallicus Huber and Stetter 1992 to the genus Sulfuracidifex as Sulfuracidifex metallicus comb. nov.</title>
        <authorList>
            <person name="Itoh T."/>
            <person name="Miura T."/>
            <person name="Sakai H.D."/>
            <person name="Kato S."/>
            <person name="Ohkuma M."/>
            <person name="Takashina T."/>
        </authorList>
    </citation>
    <scope>NUCLEOTIDE SEQUENCE [LARGE SCALE GENOMIC DNA]</scope>
    <source>
        <strain evidence="2 3">IC-006</strain>
    </source>
</reference>
<keyword evidence="1" id="KW-1133">Transmembrane helix</keyword>
<dbReference type="Proteomes" id="UP000322983">
    <property type="component" value="Chromosome"/>
</dbReference>
<feature type="transmembrane region" description="Helical" evidence="1">
    <location>
        <begin position="29"/>
        <end position="47"/>
    </location>
</feature>
<name>A0A510DT61_9CREN</name>
<dbReference type="AlphaFoldDB" id="A0A510DT61"/>
<accession>A0A510DT61</accession>
<gene>
    <name evidence="2" type="ORF">IC006_0604</name>
</gene>
<evidence type="ECO:0008006" key="4">
    <source>
        <dbReference type="Google" id="ProtNLM"/>
    </source>
</evidence>